<dbReference type="SUPFAM" id="SSF50331">
    <property type="entry name" value="MOP-like"/>
    <property type="match status" value="1"/>
</dbReference>
<dbReference type="InterPro" id="IPR008995">
    <property type="entry name" value="Mo/tungstate-bd_C_term_dom"/>
</dbReference>
<dbReference type="GO" id="GO:0005524">
    <property type="term" value="F:ATP binding"/>
    <property type="evidence" value="ECO:0007669"/>
    <property type="project" value="UniProtKB-KW"/>
</dbReference>
<dbReference type="InterPro" id="IPR040582">
    <property type="entry name" value="OB_MalK-like"/>
</dbReference>
<dbReference type="InterPro" id="IPR003439">
    <property type="entry name" value="ABC_transporter-like_ATP-bd"/>
</dbReference>
<dbReference type="PROSITE" id="PS50893">
    <property type="entry name" value="ABC_TRANSPORTER_2"/>
    <property type="match status" value="1"/>
</dbReference>
<dbReference type="PANTHER" id="PTHR43875">
    <property type="entry name" value="MALTODEXTRIN IMPORT ATP-BINDING PROTEIN MSMX"/>
    <property type="match status" value="1"/>
</dbReference>
<reference evidence="5 6" key="1">
    <citation type="submission" date="2015-05" db="EMBL/GenBank/DDBJ databases">
        <title>Genome sequencing and analysis of members of genus Stenotrophomonas.</title>
        <authorList>
            <person name="Patil P.P."/>
            <person name="Midha S."/>
            <person name="Patil P.B."/>
        </authorList>
    </citation>
    <scope>NUCLEOTIDE SEQUENCE [LARGE SCALE GENOMIC DNA]</scope>
    <source>
        <strain evidence="5 6">DSM 12575</strain>
    </source>
</reference>
<keyword evidence="6" id="KW-1185">Reference proteome</keyword>
<keyword evidence="1" id="KW-0813">Transport</keyword>
<feature type="domain" description="ABC transporter" evidence="4">
    <location>
        <begin position="4"/>
        <end position="235"/>
    </location>
</feature>
<dbReference type="InterPro" id="IPR015855">
    <property type="entry name" value="ABC_transpr_MalK-like"/>
</dbReference>
<dbReference type="PANTHER" id="PTHR43875:SF1">
    <property type="entry name" value="OSMOPROTECTIVE COMPOUNDS UPTAKE ATP-BINDING PROTEIN GGTA"/>
    <property type="match status" value="1"/>
</dbReference>
<comment type="caution">
    <text evidence="5">The sequence shown here is derived from an EMBL/GenBank/DDBJ whole genome shotgun (WGS) entry which is preliminary data.</text>
</comment>
<dbReference type="InterPro" id="IPR017871">
    <property type="entry name" value="ABC_transporter-like_CS"/>
</dbReference>
<evidence type="ECO:0000256" key="2">
    <source>
        <dbReference type="ARBA" id="ARBA00022741"/>
    </source>
</evidence>
<evidence type="ECO:0000313" key="6">
    <source>
        <dbReference type="Proteomes" id="UP000050902"/>
    </source>
</evidence>
<sequence>MADVRFDGVRKVYDNGQVAVHGASFDIADGELMVLVGPSGCGKSTLLRMVAGLEEISAGTLSIGGRVVNDVAPKDRDIAMVFQNYALYPHMTVAENLAFGLKLRGHDKAEIARRVQAAADMLGLDGMLDKLPRAMSGGQRQRVALGRALVREPAVFLLDEPLSNLDAKLRHSVRTEIAQLHRKLGTTMIYVTHDQVEAMTLGQRIVVLNDGVIQQIDTPMALYERPANLFVAGFLGSPAMNTLRGRLQAATDGRFELDMGEGQRIPLGRPSMAPDWLGREVVVGIRPEHLQPGGGEAAFEALIESIEPVGNEMFVNLRHGARPLVMRVPPQALPAAGEGIGVAVVPAALHFFDAASGLRLEPGA</sequence>
<name>A0ABR5NP19_9GAMM</name>
<dbReference type="InterPro" id="IPR047641">
    <property type="entry name" value="ABC_transpr_MalK/UgpC-like"/>
</dbReference>
<organism evidence="5 6">
    <name type="scientific">Stenotrophomonas nitritireducens</name>
    <dbReference type="NCBI Taxonomy" id="83617"/>
    <lineage>
        <taxon>Bacteria</taxon>
        <taxon>Pseudomonadati</taxon>
        <taxon>Pseudomonadota</taxon>
        <taxon>Gammaproteobacteria</taxon>
        <taxon>Lysobacterales</taxon>
        <taxon>Lysobacteraceae</taxon>
        <taxon>Stenotrophomonas</taxon>
    </lineage>
</organism>
<dbReference type="Gene3D" id="2.40.50.140">
    <property type="entry name" value="Nucleic acid-binding proteins"/>
    <property type="match status" value="1"/>
</dbReference>
<evidence type="ECO:0000313" key="5">
    <source>
        <dbReference type="EMBL" id="KRG60424.1"/>
    </source>
</evidence>
<dbReference type="InterPro" id="IPR003593">
    <property type="entry name" value="AAA+_ATPase"/>
</dbReference>
<keyword evidence="3 5" id="KW-0067">ATP-binding</keyword>
<dbReference type="InterPro" id="IPR012340">
    <property type="entry name" value="NA-bd_OB-fold"/>
</dbReference>
<gene>
    <name evidence="5" type="primary">ugpC</name>
    <name evidence="5" type="ORF">ABB22_03015</name>
</gene>
<accession>A0ABR5NP19</accession>
<keyword evidence="2" id="KW-0547">Nucleotide-binding</keyword>
<dbReference type="EMBL" id="LDJG01000003">
    <property type="protein sequence ID" value="KRG60424.1"/>
    <property type="molecule type" value="Genomic_DNA"/>
</dbReference>
<evidence type="ECO:0000256" key="1">
    <source>
        <dbReference type="ARBA" id="ARBA00022448"/>
    </source>
</evidence>
<proteinExistence type="predicted"/>
<dbReference type="SUPFAM" id="SSF52540">
    <property type="entry name" value="P-loop containing nucleoside triphosphate hydrolases"/>
    <property type="match status" value="1"/>
</dbReference>
<dbReference type="CDD" id="cd03301">
    <property type="entry name" value="ABC_MalK_N"/>
    <property type="match status" value="1"/>
</dbReference>
<evidence type="ECO:0000259" key="4">
    <source>
        <dbReference type="PROSITE" id="PS50893"/>
    </source>
</evidence>
<evidence type="ECO:0000256" key="3">
    <source>
        <dbReference type="ARBA" id="ARBA00022840"/>
    </source>
</evidence>
<dbReference type="Pfam" id="PF17912">
    <property type="entry name" value="OB_MalK"/>
    <property type="match status" value="1"/>
</dbReference>
<dbReference type="Proteomes" id="UP000050902">
    <property type="component" value="Unassembled WGS sequence"/>
</dbReference>
<dbReference type="Gene3D" id="2.40.50.100">
    <property type="match status" value="1"/>
</dbReference>
<protein>
    <submittedName>
        <fullName evidence="5">Glycerol-3-phosphate transporter ATP-binding subunit</fullName>
    </submittedName>
</protein>
<dbReference type="Gene3D" id="3.40.50.300">
    <property type="entry name" value="P-loop containing nucleotide triphosphate hydrolases"/>
    <property type="match status" value="1"/>
</dbReference>
<dbReference type="SMART" id="SM00382">
    <property type="entry name" value="AAA"/>
    <property type="match status" value="1"/>
</dbReference>
<dbReference type="RefSeq" id="WP_055770322.1">
    <property type="nucleotide sequence ID" value="NZ_LDJG01000003.1"/>
</dbReference>
<dbReference type="Pfam" id="PF00005">
    <property type="entry name" value="ABC_tran"/>
    <property type="match status" value="1"/>
</dbReference>
<dbReference type="PROSITE" id="PS00211">
    <property type="entry name" value="ABC_TRANSPORTER_1"/>
    <property type="match status" value="1"/>
</dbReference>
<dbReference type="NCBIfam" id="NF008653">
    <property type="entry name" value="PRK11650.1"/>
    <property type="match status" value="1"/>
</dbReference>
<dbReference type="InterPro" id="IPR027417">
    <property type="entry name" value="P-loop_NTPase"/>
</dbReference>